<protein>
    <submittedName>
        <fullName evidence="1">Uncharacterized protein</fullName>
    </submittedName>
</protein>
<keyword evidence="2" id="KW-1185">Reference proteome</keyword>
<name>A0ABW0QZL6_9BACL</name>
<accession>A0ABW0QZL6</accession>
<dbReference type="EMBL" id="JBHSNC010000041">
    <property type="protein sequence ID" value="MFC5530416.1"/>
    <property type="molecule type" value="Genomic_DNA"/>
</dbReference>
<dbReference type="Proteomes" id="UP001596108">
    <property type="component" value="Unassembled WGS sequence"/>
</dbReference>
<dbReference type="RefSeq" id="WP_378112359.1">
    <property type="nucleotide sequence ID" value="NZ_JBHSNC010000041.1"/>
</dbReference>
<gene>
    <name evidence="1" type="ORF">ACFPQ4_13340</name>
</gene>
<reference evidence="2" key="1">
    <citation type="journal article" date="2019" name="Int. J. Syst. Evol. Microbiol.">
        <title>The Global Catalogue of Microorganisms (GCM) 10K type strain sequencing project: providing services to taxonomists for standard genome sequencing and annotation.</title>
        <authorList>
            <consortium name="The Broad Institute Genomics Platform"/>
            <consortium name="The Broad Institute Genome Sequencing Center for Infectious Disease"/>
            <person name="Wu L."/>
            <person name="Ma J."/>
        </authorList>
    </citation>
    <scope>NUCLEOTIDE SEQUENCE [LARGE SCALE GENOMIC DNA]</scope>
    <source>
        <strain evidence="2">CGMCC 1.18578</strain>
    </source>
</reference>
<organism evidence="1 2">
    <name type="scientific">Cohnella yongneupensis</name>
    <dbReference type="NCBI Taxonomy" id="425006"/>
    <lineage>
        <taxon>Bacteria</taxon>
        <taxon>Bacillati</taxon>
        <taxon>Bacillota</taxon>
        <taxon>Bacilli</taxon>
        <taxon>Bacillales</taxon>
        <taxon>Paenibacillaceae</taxon>
        <taxon>Cohnella</taxon>
    </lineage>
</organism>
<sequence length="396" mass="43928">MGTFLSNIQVFAAEHDRIKLLEELALTLRDSLVESEYEETDDPASADRSILVQLSSDRWISVYDQKLDEQDIDAMDRLGAVISARAGVPTVGSVVHDSDLLLLRLYRNGRTADTIINDLDIFNEMFEGSSRKRNGLPSKWAEVCAPGVNPTELKAIWEKETVFAEEALAVAAELLKIPVEAAMRGYEIEPEFSKETIMDGQVKVLHFRSKIRLSDYIVHSDVPKLSFTSWAAHAAGDVGFPSTIQFGLTNQGAAFTGLDVLLWGPALDERLIEPSQGKLISVSHDFHAREEWSGDPQTVELVSAGAEFNGYRYRFSEITFPGGHMLDLYPETAARLGIMKTYLEQLYRSETSFQLTLTGRSVGKSTLYIAFTPREASEGQLGLSLPIFIGIEPDAE</sequence>
<evidence type="ECO:0000313" key="2">
    <source>
        <dbReference type="Proteomes" id="UP001596108"/>
    </source>
</evidence>
<evidence type="ECO:0000313" key="1">
    <source>
        <dbReference type="EMBL" id="MFC5530416.1"/>
    </source>
</evidence>
<proteinExistence type="predicted"/>
<comment type="caution">
    <text evidence="1">The sequence shown here is derived from an EMBL/GenBank/DDBJ whole genome shotgun (WGS) entry which is preliminary data.</text>
</comment>